<dbReference type="KEGG" id="ten:LPB136_13630"/>
<dbReference type="Pfam" id="PF00207">
    <property type="entry name" value="A2M"/>
    <property type="match status" value="1"/>
</dbReference>
<evidence type="ECO:0000313" key="3">
    <source>
        <dbReference type="Proteomes" id="UP000181898"/>
    </source>
</evidence>
<proteinExistence type="predicted"/>
<evidence type="ECO:0000313" key="2">
    <source>
        <dbReference type="EMBL" id="APG66349.1"/>
    </source>
</evidence>
<dbReference type="Proteomes" id="UP000181898">
    <property type="component" value="Chromosome"/>
</dbReference>
<organism evidence="2 3">
    <name type="scientific">Tenacibaculum todarodis</name>
    <dbReference type="NCBI Taxonomy" id="1850252"/>
    <lineage>
        <taxon>Bacteria</taxon>
        <taxon>Pseudomonadati</taxon>
        <taxon>Bacteroidota</taxon>
        <taxon>Flavobacteriia</taxon>
        <taxon>Flavobacteriales</taxon>
        <taxon>Flavobacteriaceae</taxon>
        <taxon>Tenacibaculum</taxon>
    </lineage>
</organism>
<dbReference type="InterPro" id="IPR001599">
    <property type="entry name" value="Macroglobln_a2"/>
</dbReference>
<reference evidence="2 3" key="1">
    <citation type="submission" date="2016-11" db="EMBL/GenBank/DDBJ databases">
        <title>Tenacibaculum sp. LPB0136, isolated from marine environment.</title>
        <authorList>
            <person name="Kim E."/>
            <person name="Yi H."/>
        </authorList>
    </citation>
    <scope>NUCLEOTIDE SEQUENCE [LARGE SCALE GENOMIC DNA]</scope>
    <source>
        <strain evidence="2 3">LPB0136</strain>
    </source>
</reference>
<evidence type="ECO:0000259" key="1">
    <source>
        <dbReference type="Pfam" id="PF00207"/>
    </source>
</evidence>
<keyword evidence="3" id="KW-1185">Reference proteome</keyword>
<accession>A0A1L3JMN7</accession>
<sequence length="69" mass="7896">MSFKFTAPEALTRWKLQLLAHTKTLQSATKTLKAVTQKELMVVPNAPRFLREGDKIIFSSKISNLTEKY</sequence>
<protein>
    <recommendedName>
        <fullName evidence="1">Alpha-2-macroglobulin domain-containing protein</fullName>
    </recommendedName>
</protein>
<gene>
    <name evidence="2" type="ORF">LPB136_13630</name>
</gene>
<name>A0A1L3JMN7_9FLAO</name>
<dbReference type="RefSeq" id="WP_072556853.1">
    <property type="nucleotide sequence ID" value="NZ_CP018155.1"/>
</dbReference>
<feature type="domain" description="Alpha-2-macroglobulin" evidence="1">
    <location>
        <begin position="2"/>
        <end position="68"/>
    </location>
</feature>
<dbReference type="STRING" id="1850252.LPB136_13630"/>
<dbReference type="AlphaFoldDB" id="A0A1L3JMN7"/>
<dbReference type="GO" id="GO:0004866">
    <property type="term" value="F:endopeptidase inhibitor activity"/>
    <property type="evidence" value="ECO:0007669"/>
    <property type="project" value="InterPro"/>
</dbReference>
<dbReference type="EMBL" id="CP018155">
    <property type="protein sequence ID" value="APG66349.1"/>
    <property type="molecule type" value="Genomic_DNA"/>
</dbReference>